<evidence type="ECO:0000256" key="3">
    <source>
        <dbReference type="ARBA" id="ARBA00022729"/>
    </source>
</evidence>
<dbReference type="AlphaFoldDB" id="A0A554NB37"/>
<evidence type="ECO:0000313" key="7">
    <source>
        <dbReference type="Proteomes" id="UP000319894"/>
    </source>
</evidence>
<dbReference type="CDD" id="cd00995">
    <property type="entry name" value="PBP2_NikA_DppA_OppA_like"/>
    <property type="match status" value="1"/>
</dbReference>
<keyword evidence="3" id="KW-0732">Signal</keyword>
<dbReference type="SUPFAM" id="SSF53850">
    <property type="entry name" value="Periplasmic binding protein-like II"/>
    <property type="match status" value="1"/>
</dbReference>
<dbReference type="InterPro" id="IPR039424">
    <property type="entry name" value="SBP_5"/>
</dbReference>
<dbReference type="PROSITE" id="PS51318">
    <property type="entry name" value="TAT"/>
    <property type="match status" value="1"/>
</dbReference>
<accession>A0A554NB37</accession>
<dbReference type="EMBL" id="QMDX01000003">
    <property type="protein sequence ID" value="TSD14592.1"/>
    <property type="molecule type" value="Genomic_DNA"/>
</dbReference>
<dbReference type="Gene3D" id="3.10.105.10">
    <property type="entry name" value="Dipeptide-binding Protein, Domain 3"/>
    <property type="match status" value="1"/>
</dbReference>
<name>A0A554NB37_9EURY</name>
<dbReference type="InterPro" id="IPR000914">
    <property type="entry name" value="SBP_5_dom"/>
</dbReference>
<dbReference type="Pfam" id="PF00496">
    <property type="entry name" value="SBP_bac_5"/>
    <property type="match status" value="1"/>
</dbReference>
<feature type="region of interest" description="Disordered" evidence="4">
    <location>
        <begin position="26"/>
        <end position="68"/>
    </location>
</feature>
<dbReference type="PANTHER" id="PTHR30290:SF9">
    <property type="entry name" value="OLIGOPEPTIDE-BINDING PROTEIN APPA"/>
    <property type="match status" value="1"/>
</dbReference>
<evidence type="ECO:0000256" key="4">
    <source>
        <dbReference type="SAM" id="MobiDB-lite"/>
    </source>
</evidence>
<protein>
    <recommendedName>
        <fullName evidence="5">Solute-binding protein family 5 domain-containing protein</fullName>
    </recommendedName>
</protein>
<dbReference type="InterPro" id="IPR006311">
    <property type="entry name" value="TAT_signal"/>
</dbReference>
<dbReference type="GO" id="GO:0043190">
    <property type="term" value="C:ATP-binding cassette (ABC) transporter complex"/>
    <property type="evidence" value="ECO:0007669"/>
    <property type="project" value="InterPro"/>
</dbReference>
<dbReference type="RefSeq" id="WP_144261308.1">
    <property type="nucleotide sequence ID" value="NZ_QMDX01000003.1"/>
</dbReference>
<evidence type="ECO:0000256" key="1">
    <source>
        <dbReference type="ARBA" id="ARBA00005695"/>
    </source>
</evidence>
<dbReference type="GO" id="GO:0015833">
    <property type="term" value="P:peptide transport"/>
    <property type="evidence" value="ECO:0007669"/>
    <property type="project" value="TreeGrafter"/>
</dbReference>
<feature type="domain" description="Solute-binding protein family 5" evidence="5">
    <location>
        <begin position="104"/>
        <end position="501"/>
    </location>
</feature>
<dbReference type="PIRSF" id="PIRSF002741">
    <property type="entry name" value="MppA"/>
    <property type="match status" value="1"/>
</dbReference>
<comment type="similarity">
    <text evidence="1">Belongs to the bacterial solute-binding protein 5 family.</text>
</comment>
<sequence length="636" mass="69566">MSDDQIDERRRRVLQAAAAAGVSVTLAGCSSGGDGDGEGTPGTDATDSVDEEFAPQGPGDRSWITGTTSGAQSLNPLAISDEATNNRLDLLYDPGSVTIDGLEFEGRMIEEYEIADDFTAATYRLRDDLEWGADYGQVTADDYVSFVRDIALGGPDMRTGVVGYSQTSSYILGGEPIEIEKLGKLEFRVNLPQSRGFWLSEDPIRTAYVLPADLIEKYKPFEQREVNGNQANVITQIGQDEAIVEGDLSGNLGPFNFESWDKGQKLVVSRNEDYYLSGTELDGLGAAGPNLEEYTYQVFDEQSTAYSAVRAGDITTTGVEGRKVEDVSQSDGVSIFESDFGEGTFFLSLNHRVNGWAPIRESREVRQAFAHLIDKNTLVDQIFSGYGDPIGTFHEAWGPFYPDDLPTFETGIEPAKEKFANGTGSDYGYDGDTFLGPDGEQVELKMVIDNTQQTPEIVGNYIKQRLGEAGIAVTIEGTSFGKIIANYLQNSVENNPNYDGEPSFQASGFNNGAYDEAIGKNSWDLIYGVGFSGNPFTPWGTIRALLPEQSQFNFMGYRPDFDVSGTATAAATASSEEGTRENMNELFTFLARDQPLTWLFSPQATVAYRRPVEGLPEPDSFWDRPDARTIGLRTTE</sequence>
<evidence type="ECO:0000259" key="5">
    <source>
        <dbReference type="Pfam" id="PF00496"/>
    </source>
</evidence>
<evidence type="ECO:0000313" key="6">
    <source>
        <dbReference type="EMBL" id="TSD14592.1"/>
    </source>
</evidence>
<dbReference type="GO" id="GO:1904680">
    <property type="term" value="F:peptide transmembrane transporter activity"/>
    <property type="evidence" value="ECO:0007669"/>
    <property type="project" value="TreeGrafter"/>
</dbReference>
<keyword evidence="7" id="KW-1185">Reference proteome</keyword>
<feature type="compositionally biased region" description="Gly residues" evidence="4">
    <location>
        <begin position="30"/>
        <end position="40"/>
    </location>
</feature>
<dbReference type="OrthoDB" id="233597at2157"/>
<reference evidence="6 7" key="1">
    <citation type="submission" date="2018-06" db="EMBL/GenBank/DDBJ databases">
        <title>Natronomonas sp. F16-60 a new haloarchaeon isolated from a solar saltern of Isla Cristina, Huelva, Spain.</title>
        <authorList>
            <person name="Duran-Viseras A."/>
            <person name="Sanchez-Porro C."/>
            <person name="Ventosa A."/>
        </authorList>
    </citation>
    <scope>NUCLEOTIDE SEQUENCE [LARGE SCALE GENOMIC DNA]</scope>
    <source>
        <strain evidence="6 7">F16-60</strain>
    </source>
</reference>
<dbReference type="Gene3D" id="3.40.190.10">
    <property type="entry name" value="Periplasmic binding protein-like II"/>
    <property type="match status" value="1"/>
</dbReference>
<comment type="caution">
    <text evidence="6">The sequence shown here is derived from an EMBL/GenBank/DDBJ whole genome shotgun (WGS) entry which is preliminary data.</text>
</comment>
<proteinExistence type="inferred from homology"/>
<dbReference type="Proteomes" id="UP000319894">
    <property type="component" value="Unassembled WGS sequence"/>
</dbReference>
<dbReference type="InParanoid" id="A0A554NB37"/>
<dbReference type="PANTHER" id="PTHR30290">
    <property type="entry name" value="PERIPLASMIC BINDING COMPONENT OF ABC TRANSPORTER"/>
    <property type="match status" value="1"/>
</dbReference>
<evidence type="ECO:0000256" key="2">
    <source>
        <dbReference type="ARBA" id="ARBA00022448"/>
    </source>
</evidence>
<dbReference type="InterPro" id="IPR030678">
    <property type="entry name" value="Peptide/Ni-bd"/>
</dbReference>
<dbReference type="GO" id="GO:0042597">
    <property type="term" value="C:periplasmic space"/>
    <property type="evidence" value="ECO:0007669"/>
    <property type="project" value="UniProtKB-ARBA"/>
</dbReference>
<keyword evidence="2" id="KW-0813">Transport</keyword>
<organism evidence="6 7">
    <name type="scientific">Haloglomus irregulare</name>
    <dbReference type="NCBI Taxonomy" id="2234134"/>
    <lineage>
        <taxon>Archaea</taxon>
        <taxon>Methanobacteriati</taxon>
        <taxon>Methanobacteriota</taxon>
        <taxon>Stenosarchaea group</taxon>
        <taxon>Halobacteria</taxon>
        <taxon>Halobacteriales</taxon>
        <taxon>Natronomonadaceae</taxon>
        <taxon>Haloglomus</taxon>
    </lineage>
</organism>
<gene>
    <name evidence="6" type="ORF">DP107_06290</name>
</gene>